<dbReference type="Pfam" id="PF18934">
    <property type="entry name" value="DUF5682"/>
    <property type="match status" value="1"/>
</dbReference>
<dbReference type="Pfam" id="PF05762">
    <property type="entry name" value="VWA_CoxE"/>
    <property type="match status" value="1"/>
</dbReference>
<proteinExistence type="predicted"/>
<dbReference type="EMBL" id="VOHM01000001">
    <property type="protein sequence ID" value="TWT28971.1"/>
    <property type="molecule type" value="Genomic_DNA"/>
</dbReference>
<organism evidence="2 3">
    <name type="scientific">Corynebacterium canis</name>
    <dbReference type="NCBI Taxonomy" id="679663"/>
    <lineage>
        <taxon>Bacteria</taxon>
        <taxon>Bacillati</taxon>
        <taxon>Actinomycetota</taxon>
        <taxon>Actinomycetes</taxon>
        <taxon>Mycobacteriales</taxon>
        <taxon>Corynebacteriaceae</taxon>
        <taxon>Corynebacterium</taxon>
    </lineage>
</organism>
<evidence type="ECO:0000313" key="2">
    <source>
        <dbReference type="EMBL" id="TWT28971.1"/>
    </source>
</evidence>
<protein>
    <submittedName>
        <fullName evidence="2">VWA domain-containing protein</fullName>
    </submittedName>
</protein>
<gene>
    <name evidence="2" type="ORF">FRX94_00145</name>
</gene>
<dbReference type="Proteomes" id="UP000320791">
    <property type="component" value="Unassembled WGS sequence"/>
</dbReference>
<dbReference type="OrthoDB" id="9768066at2"/>
<dbReference type="SMART" id="SM00327">
    <property type="entry name" value="VWA"/>
    <property type="match status" value="1"/>
</dbReference>
<dbReference type="AlphaFoldDB" id="A0A5C5UR70"/>
<feature type="domain" description="VWFA" evidence="1">
    <location>
        <begin position="953"/>
        <end position="1112"/>
    </location>
</feature>
<dbReference type="PANTHER" id="PTHR30634:SF7">
    <property type="entry name" value="VWA DOMAIN-CONTAINING PROTEIN"/>
    <property type="match status" value="1"/>
</dbReference>
<dbReference type="InterPro" id="IPR036465">
    <property type="entry name" value="vWFA_dom_sf"/>
</dbReference>
<comment type="caution">
    <text evidence="2">The sequence shown here is derived from an EMBL/GenBank/DDBJ whole genome shotgun (WGS) entry which is preliminary data.</text>
</comment>
<sequence>MFADPEELLDALTSASHTFFGVRHHSPACARAVIAAAEELQPQAIAVEFPADLAEVLPWLWHAETVAPVAVAVSDKEVGPIGMSLYPFADFSPELAIIRWAGQRGIPVHCIDLPVGARYQVVQDEAGDGANRDLVDVSELVGQEAWDTQVEARAIGQGWRNVRRAALAVGIGARLAEPGLDAYTAAREAYMRSCLAEVPEATLVVVGSFHCLGLLSGEAAAPAALRPIVSSLVRYSFEQLDSRSGYASGIRDPQWQQGIWACETADEVVDFTRGIITDIARTCRAAGEPAGTGEVAEACRFAGDLARIRALPAPGRRELVEAMTSVFAHGNVTGRGRGIADAMREVLVGDRFGELPSAAPVPALEAHTRAEMEKLGLPFKERQASATRRIDPFQGGKDFARHLLLARLEVLDISYVRERTNASNRGLEARSYTATCSFSSNTAAGLAAVSHAGVTLEQVINTVLGARLGAQVAAAGELDPRVVLEVLQHAARTGANEVLLAAVTALESHVLHRLGFTDAVQVIEVLLGVVGNREPAGRLFSQHVLARCRAVADQLGSVVVREIRGIAGSEDPEHARLLGQVAGLIGTHQVSVGAVMEQVKREGSPLMQGAAYAVLDALDHGEADYTQTSEFIGSWIDQCAAGATRAKLQLRLTGYLCASRGVWCDSPCMDAIIERVAGIEDAHFVQALPALRGAFDTVPASERERFLDYLRDRVGAVARTASIDPRLLEANARMDVAARERLAALGLADVSFTPAMRWRLILGAEPEQLDARGAQMASALDELYGGPGKDVTGEADGRVRRGGSGPSQVSVRKWRAEIEALFGTDHVQEIFGAAAEKGRPDVVTSLDVDQVRPSIDLLTTVLNLKGALPESRLRQLRPLVARIVEELSRVLAQDLTPVMSGFARSQPTRRKSARLDMPLTIRRNLKHVVELDGRPQIVPVVPIFRTPEQRTSPWHVIVLVDVSGSMEASTVYAAMTAAILTGVRTMKVSFITFDTSVIDLSGLAGDPLELLLEIRVGGGTDIGQAVRYAATKVENPTKTALILVSDFEEFGSLGKLLGGIRSLAESGVKLIGCAALDDTGQAVYNVGIAEQVAAAGMRVASVTPMQLARWVKEALS</sequence>
<evidence type="ECO:0000313" key="3">
    <source>
        <dbReference type="Proteomes" id="UP000320791"/>
    </source>
</evidence>
<dbReference type="Gene3D" id="3.40.50.410">
    <property type="entry name" value="von Willebrand factor, type A domain"/>
    <property type="match status" value="1"/>
</dbReference>
<dbReference type="SUPFAM" id="SSF53300">
    <property type="entry name" value="vWA-like"/>
    <property type="match status" value="1"/>
</dbReference>
<keyword evidence="3" id="KW-1185">Reference proteome</keyword>
<reference evidence="2 3" key="1">
    <citation type="submission" date="2019-08" db="EMBL/GenBank/DDBJ databases">
        <authorList>
            <person name="Lei W."/>
        </authorList>
    </citation>
    <scope>NUCLEOTIDE SEQUENCE [LARGE SCALE GENOMIC DNA]</scope>
    <source>
        <strain evidence="2 3">CCUG 58627</strain>
    </source>
</reference>
<dbReference type="RefSeq" id="WP_146323087.1">
    <property type="nucleotide sequence ID" value="NZ_BAABLR010000076.1"/>
</dbReference>
<dbReference type="InterPro" id="IPR008912">
    <property type="entry name" value="Uncharacterised_CoxE"/>
</dbReference>
<accession>A0A5C5UR70</accession>
<dbReference type="PANTHER" id="PTHR30634">
    <property type="entry name" value="OUTER MEMBRANE LOLAB LIPOPROTEIN INSERTION APPARATUS"/>
    <property type="match status" value="1"/>
</dbReference>
<dbReference type="InterPro" id="IPR002035">
    <property type="entry name" value="VWF_A"/>
</dbReference>
<dbReference type="InterPro" id="IPR043737">
    <property type="entry name" value="DUF5682"/>
</dbReference>
<name>A0A5C5UR70_9CORY</name>
<evidence type="ECO:0000259" key="1">
    <source>
        <dbReference type="SMART" id="SM00327"/>
    </source>
</evidence>
<dbReference type="InterPro" id="IPR050458">
    <property type="entry name" value="LolB"/>
</dbReference>